<dbReference type="OrthoDB" id="1551210at2"/>
<reference evidence="2" key="1">
    <citation type="journal article" date="2014" name="Int. J. Syst. Evol. Microbiol.">
        <title>Complete genome of a new Firmicutes species belonging to the dominant human colonic microbiota ('Ruminococcus bicirculans') reveals two chromosomes and a selective capacity to utilize plant glucans.</title>
        <authorList>
            <consortium name="NISC Comparative Sequencing Program"/>
            <person name="Wegmann U."/>
            <person name="Louis P."/>
            <person name="Goesmann A."/>
            <person name="Henrissat B."/>
            <person name="Duncan S.H."/>
            <person name="Flint H.J."/>
        </authorList>
    </citation>
    <scope>NUCLEOTIDE SEQUENCE</scope>
    <source>
        <strain evidence="2">CGMCC 1.11013</strain>
    </source>
</reference>
<reference evidence="5" key="3">
    <citation type="journal article" date="2019" name="Int. J. Syst. Evol. Microbiol.">
        <title>The Global Catalogue of Microorganisms (GCM) 10K type strain sequencing project: providing services to taxonomists for standard genome sequencing and annotation.</title>
        <authorList>
            <consortium name="The Broad Institute Genomics Platform"/>
            <consortium name="The Broad Institute Genome Sequencing Center for Infectious Disease"/>
            <person name="Wu L."/>
            <person name="Ma J."/>
        </authorList>
    </citation>
    <scope>NUCLEOTIDE SEQUENCE [LARGE SCALE GENOMIC DNA]</scope>
    <source>
        <strain evidence="5">CGMCC 1.11013</strain>
    </source>
</reference>
<accession>A0A069NJ52</accession>
<dbReference type="AlphaFoldDB" id="A0A069NJ52"/>
<dbReference type="InterPro" id="IPR052909">
    <property type="entry name" value="Transposase_6_like"/>
</dbReference>
<reference evidence="3 4" key="2">
    <citation type="submission" date="2014-03" db="EMBL/GenBank/DDBJ databases">
        <title>Draft Genome Sequences of Four Burkholderia Strains.</title>
        <authorList>
            <person name="Liu X.Y."/>
            <person name="Li C.X."/>
            <person name="Xu J.H."/>
        </authorList>
    </citation>
    <scope>NUCLEOTIDE SEQUENCE [LARGE SCALE GENOMIC DNA]</scope>
    <source>
        <strain evidence="3 4">R27</strain>
    </source>
</reference>
<dbReference type="STRING" id="1071679.BG57_19740"/>
<organism evidence="3 4">
    <name type="scientific">Caballeronia grimmiae</name>
    <dbReference type="NCBI Taxonomy" id="1071679"/>
    <lineage>
        <taxon>Bacteria</taxon>
        <taxon>Pseudomonadati</taxon>
        <taxon>Pseudomonadota</taxon>
        <taxon>Betaproteobacteria</taxon>
        <taxon>Burkholderiales</taxon>
        <taxon>Burkholderiaceae</taxon>
        <taxon>Caballeronia</taxon>
    </lineage>
</organism>
<dbReference type="EMBL" id="JFHE01000037">
    <property type="protein sequence ID" value="KDR28207.1"/>
    <property type="molecule type" value="Genomic_DNA"/>
</dbReference>
<evidence type="ECO:0000259" key="1">
    <source>
        <dbReference type="Pfam" id="PF13340"/>
    </source>
</evidence>
<dbReference type="InterPro" id="IPR025161">
    <property type="entry name" value="IS402-like_dom"/>
</dbReference>
<dbReference type="RefSeq" id="WP_035969202.1">
    <property type="nucleotide sequence ID" value="NZ_BMEG01000012.1"/>
</dbReference>
<dbReference type="Proteomes" id="UP000027439">
    <property type="component" value="Unassembled WGS sequence"/>
</dbReference>
<name>A0A069NJ52_9BURK</name>
<reference evidence="2" key="4">
    <citation type="submission" date="2024-05" db="EMBL/GenBank/DDBJ databases">
        <authorList>
            <person name="Sun Q."/>
            <person name="Zhou Y."/>
        </authorList>
    </citation>
    <scope>NUCLEOTIDE SEQUENCE</scope>
    <source>
        <strain evidence="2">CGMCC 1.11013</strain>
    </source>
</reference>
<evidence type="ECO:0000313" key="3">
    <source>
        <dbReference type="EMBL" id="KDR28207.1"/>
    </source>
</evidence>
<evidence type="ECO:0000313" key="4">
    <source>
        <dbReference type="Proteomes" id="UP000027439"/>
    </source>
</evidence>
<dbReference type="EMBL" id="BMEG01000012">
    <property type="protein sequence ID" value="GGD92202.1"/>
    <property type="molecule type" value="Genomic_DNA"/>
</dbReference>
<dbReference type="PANTHER" id="PTHR46637:SF1">
    <property type="entry name" value="BLL5188 PROTEIN"/>
    <property type="match status" value="1"/>
</dbReference>
<proteinExistence type="predicted"/>
<keyword evidence="5" id="KW-1185">Reference proteome</keyword>
<feature type="domain" description="Insertion element IS402-like" evidence="1">
    <location>
        <begin position="7"/>
        <end position="82"/>
    </location>
</feature>
<dbReference type="PANTHER" id="PTHR46637">
    <property type="entry name" value="TIS1421-TRANSPOSASE PROTEIN A"/>
    <property type="match status" value="1"/>
</dbReference>
<sequence>MVLFDDLRDNEWALVEALFCSEPARSERRGRPRVEARSVVNAVLWVLSTGEGWSKLPGRYPSPPTCRRRFDEWQADGTLAEIVKRLSSNGREVSLRGRIGSSAVKPPAPPSRDRLRGAFWTNPESWRAPAKMA</sequence>
<evidence type="ECO:0000313" key="2">
    <source>
        <dbReference type="EMBL" id="GGD92202.1"/>
    </source>
</evidence>
<dbReference type="Proteomes" id="UP000597138">
    <property type="component" value="Unassembled WGS sequence"/>
</dbReference>
<protein>
    <submittedName>
        <fullName evidence="3">Transposase</fullName>
    </submittedName>
</protein>
<gene>
    <name evidence="3" type="ORF">BG57_19740</name>
    <name evidence="2" type="ORF">GCM10010985_53660</name>
</gene>
<comment type="caution">
    <text evidence="3">The sequence shown here is derived from an EMBL/GenBank/DDBJ whole genome shotgun (WGS) entry which is preliminary data.</text>
</comment>
<evidence type="ECO:0000313" key="5">
    <source>
        <dbReference type="Proteomes" id="UP000597138"/>
    </source>
</evidence>
<dbReference type="eggNOG" id="COG3293">
    <property type="taxonomic scope" value="Bacteria"/>
</dbReference>
<dbReference type="Pfam" id="PF13340">
    <property type="entry name" value="DUF4096"/>
    <property type="match status" value="1"/>
</dbReference>